<feature type="compositionally biased region" description="Acidic residues" evidence="4">
    <location>
        <begin position="288"/>
        <end position="307"/>
    </location>
</feature>
<feature type="compositionally biased region" description="Basic and acidic residues" evidence="4">
    <location>
        <begin position="534"/>
        <end position="544"/>
    </location>
</feature>
<evidence type="ECO:0000256" key="3">
    <source>
        <dbReference type="ARBA" id="ARBA00023042"/>
    </source>
</evidence>
<dbReference type="GO" id="GO:0005634">
    <property type="term" value="C:nucleus"/>
    <property type="evidence" value="ECO:0007669"/>
    <property type="project" value="TreeGrafter"/>
</dbReference>
<dbReference type="InterPro" id="IPR019416">
    <property type="entry name" value="NCBP3"/>
</dbReference>
<evidence type="ECO:0000313" key="5">
    <source>
        <dbReference type="Ensembl" id="ENSHBUP00000032918.1"/>
    </source>
</evidence>
<protein>
    <recommendedName>
        <fullName evidence="2">Nuclear cap-binding protein subunit 3</fullName>
    </recommendedName>
</protein>
<feature type="region of interest" description="Disordered" evidence="4">
    <location>
        <begin position="512"/>
        <end position="544"/>
    </location>
</feature>
<evidence type="ECO:0000313" key="6">
    <source>
        <dbReference type="Proteomes" id="UP000264840"/>
    </source>
</evidence>
<feature type="compositionally biased region" description="Acidic residues" evidence="4">
    <location>
        <begin position="20"/>
        <end position="31"/>
    </location>
</feature>
<evidence type="ECO:0000256" key="4">
    <source>
        <dbReference type="SAM" id="MobiDB-lite"/>
    </source>
</evidence>
<feature type="compositionally biased region" description="Polar residues" evidence="4">
    <location>
        <begin position="458"/>
        <end position="469"/>
    </location>
</feature>
<proteinExistence type="inferred from homology"/>
<feature type="region of interest" description="Disordered" evidence="4">
    <location>
        <begin position="161"/>
        <end position="229"/>
    </location>
</feature>
<keyword evidence="3" id="KW-0506">mRNA capping</keyword>
<dbReference type="GO" id="GO:0003729">
    <property type="term" value="F:mRNA binding"/>
    <property type="evidence" value="ECO:0007669"/>
    <property type="project" value="InterPro"/>
</dbReference>
<feature type="region of interest" description="Disordered" evidence="4">
    <location>
        <begin position="1"/>
        <end position="31"/>
    </location>
</feature>
<feature type="compositionally biased region" description="Basic and acidic residues" evidence="4">
    <location>
        <begin position="308"/>
        <end position="322"/>
    </location>
</feature>
<feature type="region of interest" description="Disordered" evidence="4">
    <location>
        <begin position="282"/>
        <end position="331"/>
    </location>
</feature>
<comment type="similarity">
    <text evidence="1">Belongs to the NCBP3 family.</text>
</comment>
<dbReference type="GO" id="GO:0006370">
    <property type="term" value="P:7-methylguanosine mRNA capping"/>
    <property type="evidence" value="ECO:0007669"/>
    <property type="project" value="UniProtKB-KW"/>
</dbReference>
<dbReference type="PANTHER" id="PTHR16291:SF0">
    <property type="entry name" value="NUCLEAR CAP-BINDING PROTEIN SUBUNIT 3"/>
    <property type="match status" value="1"/>
</dbReference>
<organism evidence="5 6">
    <name type="scientific">Haplochromis burtoni</name>
    <name type="common">Burton's mouthbrooder</name>
    <name type="synonym">Chromis burtoni</name>
    <dbReference type="NCBI Taxonomy" id="8153"/>
    <lineage>
        <taxon>Eukaryota</taxon>
        <taxon>Metazoa</taxon>
        <taxon>Chordata</taxon>
        <taxon>Craniata</taxon>
        <taxon>Vertebrata</taxon>
        <taxon>Euteleostomi</taxon>
        <taxon>Actinopterygii</taxon>
        <taxon>Neopterygii</taxon>
        <taxon>Teleostei</taxon>
        <taxon>Neoteleostei</taxon>
        <taxon>Acanthomorphata</taxon>
        <taxon>Ovalentaria</taxon>
        <taxon>Cichlomorphae</taxon>
        <taxon>Cichliformes</taxon>
        <taxon>Cichlidae</taxon>
        <taxon>African cichlids</taxon>
        <taxon>Pseudocrenilabrinae</taxon>
        <taxon>Haplochromini</taxon>
        <taxon>Haplochromis</taxon>
    </lineage>
</organism>
<keyword evidence="6" id="KW-1185">Reference proteome</keyword>
<keyword evidence="3" id="KW-0507">mRNA processing</keyword>
<sequence length="544" mass="61363">MAAVRSLRVSVKSDSGSDPEPMEVEEGELEPEDISVNRSLKELLPLSGKRRVPTHLTTRVLSFFLPCQEAIERKEKRAQRFHFHGEEKVSQRNVFLDKDAMKKAIPQLRMEAIHVMGVDDMSTQDVFGYFKEYPPAHIEWIDDTSCNVVWLDDDTPIRALINTSRMPDSETVTTETGGSSQPGEQSKGEGSDDEEDEEEEGEVDEGGEETAKKRSEDIEGKDGDDDLSRAERASLLRNDLRPAIKPFKGNKERAVQEVPKCGFLLLHANVFMTSVLSADLVNLPEEPIKEEEEEEEEEEDGDEDMDSDDRVVEYRERGDRGGGSRSLGSDEMDYDLELKMISTPSPKKSKKMTMYADELETHLKSIRSESLVCVCVFSRLRTKASSPSKVTDVRQLLEEKRQGHSQHSGPLTLTLSADVRQRLGKRRYSPDRRRSPSPLSPRDTPLARDVHRRLGVASQDSRGHCSNSSTDRKTGTEATRHDRSSGRSAGRGDEEDDSTLQRMWGAMIKQKQERLTHKMKKSRLDNLPSLQIEISRDSSDESDA</sequence>
<dbReference type="Pfam" id="PF10309">
    <property type="entry name" value="NCBP3"/>
    <property type="match status" value="1"/>
</dbReference>
<dbReference type="Proteomes" id="UP000264840">
    <property type="component" value="Unplaced"/>
</dbReference>
<dbReference type="STRING" id="8153.ENSHBUP00000032918"/>
<feature type="compositionally biased region" description="Basic and acidic residues" evidence="4">
    <location>
        <begin position="209"/>
        <end position="229"/>
    </location>
</feature>
<name>A0A3Q3CXD5_HAPBU</name>
<dbReference type="GO" id="GO:0000340">
    <property type="term" value="F:RNA 7-methylguanosine cap binding"/>
    <property type="evidence" value="ECO:0007669"/>
    <property type="project" value="InterPro"/>
</dbReference>
<reference evidence="5" key="2">
    <citation type="submission" date="2025-09" db="UniProtKB">
        <authorList>
            <consortium name="Ensembl"/>
        </authorList>
    </citation>
    <scope>IDENTIFICATION</scope>
</reference>
<dbReference type="OMA" id="QYSRPRP"/>
<accession>A0A3Q3CXD5</accession>
<feature type="compositionally biased region" description="Acidic residues" evidence="4">
    <location>
        <begin position="191"/>
        <end position="208"/>
    </location>
</feature>
<evidence type="ECO:0000256" key="1">
    <source>
        <dbReference type="ARBA" id="ARBA00006069"/>
    </source>
</evidence>
<dbReference type="Ensembl" id="ENSHBUT00000034669.1">
    <property type="protein sequence ID" value="ENSHBUP00000032918.1"/>
    <property type="gene ID" value="ENSHBUG00000019541.1"/>
</dbReference>
<reference evidence="5" key="1">
    <citation type="submission" date="2025-08" db="UniProtKB">
        <authorList>
            <consortium name="Ensembl"/>
        </authorList>
    </citation>
    <scope>IDENTIFICATION</scope>
</reference>
<dbReference type="GeneTree" id="ENSGT00390000005712"/>
<dbReference type="PANTHER" id="PTHR16291">
    <property type="entry name" value="NUCLEAR CAP-BINDING PROTEIN SUBUNIT 3"/>
    <property type="match status" value="1"/>
</dbReference>
<feature type="compositionally biased region" description="Low complexity" evidence="4">
    <location>
        <begin position="169"/>
        <end position="179"/>
    </location>
</feature>
<dbReference type="AlphaFoldDB" id="A0A3Q3CXD5"/>
<evidence type="ECO:0000256" key="2">
    <source>
        <dbReference type="ARBA" id="ARBA00019876"/>
    </source>
</evidence>
<feature type="region of interest" description="Disordered" evidence="4">
    <location>
        <begin position="424"/>
        <end position="499"/>
    </location>
</feature>
<feature type="compositionally biased region" description="Basic and acidic residues" evidence="4">
    <location>
        <begin position="470"/>
        <end position="485"/>
    </location>
</feature>